<feature type="transmembrane region" description="Helical" evidence="3">
    <location>
        <begin position="171"/>
        <end position="194"/>
    </location>
</feature>
<feature type="transmembrane region" description="Helical" evidence="3">
    <location>
        <begin position="80"/>
        <end position="101"/>
    </location>
</feature>
<dbReference type="PANTHER" id="PTHR13284:SF9">
    <property type="entry name" value="SELENOCYSTEINE INSERTION SEQUENCE-BINDING PROTEIN 2"/>
    <property type="match status" value="1"/>
</dbReference>
<dbReference type="GO" id="GO:0001514">
    <property type="term" value="P:selenocysteine incorporation"/>
    <property type="evidence" value="ECO:0007669"/>
    <property type="project" value="UniProtKB-ARBA"/>
</dbReference>
<evidence type="ECO:0000313" key="5">
    <source>
        <dbReference type="EMBL" id="AWP07488.1"/>
    </source>
</evidence>
<dbReference type="Proteomes" id="UP000246464">
    <property type="component" value="Chromosome 9"/>
</dbReference>
<dbReference type="STRING" id="52904.ENSSMAP00000013789"/>
<evidence type="ECO:0000256" key="1">
    <source>
        <dbReference type="ARBA" id="ARBA00004141"/>
    </source>
</evidence>
<feature type="compositionally biased region" description="Basic residues" evidence="2">
    <location>
        <begin position="660"/>
        <end position="671"/>
    </location>
</feature>
<gene>
    <name evidence="5" type="ORF">SMAX5B_010325</name>
</gene>
<protein>
    <submittedName>
        <fullName evidence="5">Putative selenocysteine insertion sequence-binding protein 2</fullName>
    </submittedName>
</protein>
<feature type="region of interest" description="Disordered" evidence="2">
    <location>
        <begin position="427"/>
        <end position="535"/>
    </location>
</feature>
<keyword evidence="3" id="KW-1133">Transmembrane helix</keyword>
<feature type="region of interest" description="Disordered" evidence="2">
    <location>
        <begin position="873"/>
        <end position="918"/>
    </location>
</feature>
<dbReference type="Pfam" id="PF01248">
    <property type="entry name" value="Ribosomal_L7Ae"/>
    <property type="match status" value="1"/>
</dbReference>
<organism evidence="5 6">
    <name type="scientific">Scophthalmus maximus</name>
    <name type="common">Turbot</name>
    <name type="synonym">Psetta maxima</name>
    <dbReference type="NCBI Taxonomy" id="52904"/>
    <lineage>
        <taxon>Eukaryota</taxon>
        <taxon>Metazoa</taxon>
        <taxon>Chordata</taxon>
        <taxon>Craniata</taxon>
        <taxon>Vertebrata</taxon>
        <taxon>Euteleostomi</taxon>
        <taxon>Actinopterygii</taxon>
        <taxon>Neopterygii</taxon>
        <taxon>Teleostei</taxon>
        <taxon>Neoteleostei</taxon>
        <taxon>Acanthomorphata</taxon>
        <taxon>Carangaria</taxon>
        <taxon>Pleuronectiformes</taxon>
        <taxon>Pleuronectoidei</taxon>
        <taxon>Scophthalmidae</taxon>
        <taxon>Scophthalmus</taxon>
    </lineage>
</organism>
<feature type="compositionally biased region" description="Polar residues" evidence="2">
    <location>
        <begin position="490"/>
        <end position="499"/>
    </location>
</feature>
<dbReference type="GO" id="GO:0035368">
    <property type="term" value="F:selenocysteine insertion sequence binding"/>
    <property type="evidence" value="ECO:0007669"/>
    <property type="project" value="InterPro"/>
</dbReference>
<feature type="transmembrane region" description="Helical" evidence="3">
    <location>
        <begin position="276"/>
        <end position="298"/>
    </location>
</feature>
<dbReference type="InterPro" id="IPR029064">
    <property type="entry name" value="Ribosomal_eL30-like_sf"/>
</dbReference>
<dbReference type="GO" id="GO:0003730">
    <property type="term" value="F:mRNA 3'-UTR binding"/>
    <property type="evidence" value="ECO:0007669"/>
    <property type="project" value="TreeGrafter"/>
</dbReference>
<feature type="compositionally biased region" description="Acidic residues" evidence="2">
    <location>
        <begin position="895"/>
        <end position="906"/>
    </location>
</feature>
<evidence type="ECO:0000313" key="6">
    <source>
        <dbReference type="Proteomes" id="UP000246464"/>
    </source>
</evidence>
<feature type="transmembrane region" description="Helical" evidence="3">
    <location>
        <begin position="113"/>
        <end position="131"/>
    </location>
</feature>
<dbReference type="GO" id="GO:1990904">
    <property type="term" value="C:ribonucleoprotein complex"/>
    <property type="evidence" value="ECO:0007669"/>
    <property type="project" value="TreeGrafter"/>
</dbReference>
<keyword evidence="6" id="KW-1185">Reference proteome</keyword>
<dbReference type="GO" id="GO:0005739">
    <property type="term" value="C:mitochondrion"/>
    <property type="evidence" value="ECO:0007669"/>
    <property type="project" value="TreeGrafter"/>
</dbReference>
<dbReference type="InterPro" id="IPR040051">
    <property type="entry name" value="SECISBP2"/>
</dbReference>
<feature type="compositionally biased region" description="Polar residues" evidence="2">
    <location>
        <begin position="427"/>
        <end position="436"/>
    </location>
</feature>
<comment type="subcellular location">
    <subcellularLocation>
        <location evidence="1">Membrane</location>
        <topology evidence="1">Multi-pass membrane protein</topology>
    </subcellularLocation>
</comment>
<sequence>MSDVNKPEDDGSSFSSKVLNVVFVILLLDLLGFTLILPLLPAILDHYAQTGDAAYQSLQSVVDWFREAVGIPLEKKYNSVLFGGLIGSLFSLLQFLSSPITGALSDHHGRRPLLILTTLGLMSSYAVWAVSRSFSMFLLFRVIGGICKGNVSLCTAIVADLPCPKARNRGMAMIGIAFSLGFTVGPLMGAYFALSSRTTGNVFYHAPALLALAFSVADLLFIWLMLPETLTKDVKASSSGLEDSRNLLNPVSLFHFSAVTRTKDPPSKERMQKLQVLGLVYFCYLFLFSGLEFTLSFLTHQRFHFTSMQQGKMFFFIGVIMASIQGGYARRIKPGHHIKAVRMAIVTLIPAFILIGLSWNTTMLYIGLALYSFAAAIVVPCLSTLVSDHGSASQKGTVMGILRSLGALARALGPVVSSSDTRFTVVTGKSDNTQRIGGNMRRRNHLGPSPKPARKTGDVPRSHGYNNRRQVRDTSDDVLRRDWSLRDQQAKASKISNDSPAPGRILDKNTVGPQKRGFKGSRPAPNSAGTPKPAKTNFVPFEVKMADFPELAGVPLGKAGPPVLQKECWGPTLPSPSPRMQTSASDWKSGRRRSPTRPDPQQSATNVKPDPTAIPPGEPVVTSWANVASQPPRKVVPKEKTISMQTEEMAAEQEEDSPGKKKRKKKKKKKTTQGAGDDAELESEELAVYQEPPKFEDEEEFPGLTPAFTRTDRLISSSNAAKLCNEKTEKVSGKKSKVPVQLDIGNMLAALEKKQQSQKAKQDAKPVILSVGGGLPVVQKQPSVQKKPPWQHDKIAHNPLDSTCPLVKKGKQREVPKAKKPTPLKKVILKEREERKQKRLQEERGLPPENELEPSHDHAEEEQCDAIITDEVGSPTEDLDDQSELSGTNQTVKEADEEETDKDEAVEQPATSPVPCPVNRPKIHNRKFRDYCSQMLSKDVDECVTTLLKELVRFQDRLYQKDPMKARMKRRLVMGLREVLKHLKLRKVKCVIISPNCERIQSKGGLDEALHTIIDTCREQGLPFVFALSRKALGRCVNKAVPVSLVGIFNYDGAQDYYHKMIELSSEARIAYEVMVSSLEHTGQEEAEAEQAEPSGEELQISSLAVEAEPSPDPTHPEEPEYIKIWKKMLEKEYNHTFLNFEEQLSSLCVDSECTGNTDEDLKS</sequence>
<evidence type="ECO:0000259" key="4">
    <source>
        <dbReference type="PROSITE" id="PS50850"/>
    </source>
</evidence>
<feature type="transmembrane region" description="Helical" evidence="3">
    <location>
        <begin position="310"/>
        <end position="328"/>
    </location>
</feature>
<proteinExistence type="predicted"/>
<dbReference type="PANTHER" id="PTHR13284">
    <property type="entry name" value="GH01354P"/>
    <property type="match status" value="1"/>
</dbReference>
<dbReference type="Gene3D" id="1.20.1250.20">
    <property type="entry name" value="MFS general substrate transporter like domains"/>
    <property type="match status" value="1"/>
</dbReference>
<evidence type="ECO:0000256" key="3">
    <source>
        <dbReference type="SAM" id="Phobius"/>
    </source>
</evidence>
<dbReference type="GO" id="GO:0043021">
    <property type="term" value="F:ribonucleoprotein complex binding"/>
    <property type="evidence" value="ECO:0007669"/>
    <property type="project" value="TreeGrafter"/>
</dbReference>
<dbReference type="InterPro" id="IPR020846">
    <property type="entry name" value="MFS_dom"/>
</dbReference>
<feature type="transmembrane region" description="Helical" evidence="3">
    <location>
        <begin position="365"/>
        <end position="386"/>
    </location>
</feature>
<reference evidence="5 6" key="1">
    <citation type="submission" date="2017-12" db="EMBL/GenBank/DDBJ databases">
        <title>Integrating genomic resources of turbot (Scophthalmus maximus) in depth evaluation of genetic and physical mapping variation across individuals.</title>
        <authorList>
            <person name="Martinez P."/>
        </authorList>
    </citation>
    <scope>NUCLEOTIDE SEQUENCE [LARGE SCALE GENOMIC DNA]</scope>
</reference>
<dbReference type="PROSITE" id="PS50850">
    <property type="entry name" value="MFS"/>
    <property type="match status" value="1"/>
</dbReference>
<keyword evidence="3" id="KW-0472">Membrane</keyword>
<feature type="domain" description="Major facilitator superfamily (MFS) profile" evidence="4">
    <location>
        <begin position="18"/>
        <end position="445"/>
    </location>
</feature>
<keyword evidence="3" id="KW-0812">Transmembrane</keyword>
<dbReference type="InterPro" id="IPR036259">
    <property type="entry name" value="MFS_trans_sf"/>
</dbReference>
<feature type="transmembrane region" description="Helical" evidence="3">
    <location>
        <begin position="21"/>
        <end position="44"/>
    </location>
</feature>
<feature type="transmembrane region" description="Helical" evidence="3">
    <location>
        <begin position="206"/>
        <end position="226"/>
    </location>
</feature>
<feature type="region of interest" description="Disordered" evidence="2">
    <location>
        <begin position="779"/>
        <end position="861"/>
    </location>
</feature>
<feature type="compositionally biased region" description="Basic and acidic residues" evidence="2">
    <location>
        <begin position="828"/>
        <end position="846"/>
    </location>
</feature>
<name>A0A2U9BTF5_SCOMX</name>
<dbReference type="SUPFAM" id="SSF55315">
    <property type="entry name" value="L30e-like"/>
    <property type="match status" value="1"/>
</dbReference>
<evidence type="ECO:0000256" key="2">
    <source>
        <dbReference type="SAM" id="MobiDB-lite"/>
    </source>
</evidence>
<dbReference type="Gene3D" id="3.30.1330.30">
    <property type="match status" value="1"/>
</dbReference>
<dbReference type="InterPro" id="IPR004038">
    <property type="entry name" value="Ribosomal_eL8/eL30/eS12/Gad45"/>
</dbReference>
<feature type="compositionally biased region" description="Basic and acidic residues" evidence="2">
    <location>
        <begin position="470"/>
        <end position="489"/>
    </location>
</feature>
<dbReference type="FunFam" id="1.20.1250.20:FF:000223">
    <property type="entry name" value="Major facilitator superfamily domain-containing protein"/>
    <property type="match status" value="1"/>
</dbReference>
<accession>A0A2U9BTF5</accession>
<dbReference type="SUPFAM" id="SSF103473">
    <property type="entry name" value="MFS general substrate transporter"/>
    <property type="match status" value="1"/>
</dbReference>
<dbReference type="FunFam" id="3.30.1330.30:FF:000004">
    <property type="entry name" value="selenocysteine insertion sequence-binding protein 2"/>
    <property type="match status" value="1"/>
</dbReference>
<dbReference type="GO" id="GO:0022857">
    <property type="term" value="F:transmembrane transporter activity"/>
    <property type="evidence" value="ECO:0007669"/>
    <property type="project" value="InterPro"/>
</dbReference>
<dbReference type="GO" id="GO:0016020">
    <property type="term" value="C:membrane"/>
    <property type="evidence" value="ECO:0007669"/>
    <property type="project" value="UniProtKB-SubCell"/>
</dbReference>
<feature type="region of interest" description="Disordered" evidence="2">
    <location>
        <begin position="558"/>
        <end position="701"/>
    </location>
</feature>
<dbReference type="Pfam" id="PF07690">
    <property type="entry name" value="MFS_1"/>
    <property type="match status" value="1"/>
</dbReference>
<feature type="transmembrane region" description="Helical" evidence="3">
    <location>
        <begin position="340"/>
        <end position="359"/>
    </location>
</feature>
<dbReference type="AlphaFoldDB" id="A0A2U9BTF5"/>
<dbReference type="InterPro" id="IPR011701">
    <property type="entry name" value="MFS"/>
</dbReference>
<feature type="transmembrane region" description="Helical" evidence="3">
    <location>
        <begin position="137"/>
        <end position="159"/>
    </location>
</feature>
<dbReference type="CDD" id="cd17389">
    <property type="entry name" value="MFS_MFSD10"/>
    <property type="match status" value="1"/>
</dbReference>
<dbReference type="EMBL" id="CP026251">
    <property type="protein sequence ID" value="AWP07488.1"/>
    <property type="molecule type" value="Genomic_DNA"/>
</dbReference>